<dbReference type="Proteomes" id="UP000010466">
    <property type="component" value="Chromosome"/>
</dbReference>
<sequence length="40" mass="4940">MHLMNENEKTNHLKLTKKSRLIQATFFVKHLFSGFWFIFR</sequence>
<dbReference type="EMBL" id="HF559394">
    <property type="protein sequence ID" value="CCP23897.1"/>
    <property type="molecule type" value="Genomic_DNA"/>
</dbReference>
<keyword evidence="1" id="KW-0812">Transmembrane</keyword>
<evidence type="ECO:0000256" key="1">
    <source>
        <dbReference type="SAM" id="Phobius"/>
    </source>
</evidence>
<keyword evidence="1" id="KW-1133">Transmembrane helix</keyword>
<keyword evidence="1" id="KW-0472">Membrane</keyword>
<evidence type="ECO:0000313" key="3">
    <source>
        <dbReference type="Proteomes" id="UP000010466"/>
    </source>
</evidence>
<gene>
    <name evidence="2" type="primary">MCYN0165</name>
    <name evidence="2" type="ordered locus">MCYN_0165</name>
</gene>
<dbReference type="KEGG" id="mcy:MCYN_0165"/>
<dbReference type="AlphaFoldDB" id="L0RV49"/>
<protein>
    <submittedName>
        <fullName evidence="2">Uncharacterized protein</fullName>
    </submittedName>
</protein>
<evidence type="ECO:0000313" key="2">
    <source>
        <dbReference type="EMBL" id="CCP23897.1"/>
    </source>
</evidence>
<reference evidence="3" key="1">
    <citation type="journal article" date="2013" name="Genome Announc.">
        <title>Complete genome sequence of Mycoplasma cynos strain C142.</title>
        <authorList>
            <person name="Walker C.A."/>
            <person name="Mannering S.A."/>
            <person name="Shields S."/>
            <person name="Blake D.P."/>
            <person name="Brownlie J."/>
        </authorList>
    </citation>
    <scope>NUCLEOTIDE SEQUENCE [LARGE SCALE GENOMIC DNA]</scope>
    <source>
        <strain evidence="3">C142</strain>
    </source>
</reference>
<accession>L0RV49</accession>
<name>L0RV49_MYCC1</name>
<dbReference type="HOGENOM" id="CLU_3292672_0_0_14"/>
<feature type="transmembrane region" description="Helical" evidence="1">
    <location>
        <begin position="21"/>
        <end position="39"/>
    </location>
</feature>
<proteinExistence type="predicted"/>
<organism evidence="2 3">
    <name type="scientific">Mycoplasmopsis cynos (strain C142)</name>
    <name type="common">Mycoplasma cynos</name>
    <dbReference type="NCBI Taxonomy" id="1246955"/>
    <lineage>
        <taxon>Bacteria</taxon>
        <taxon>Bacillati</taxon>
        <taxon>Mycoplasmatota</taxon>
        <taxon>Mycoplasmoidales</taxon>
        <taxon>Metamycoplasmataceae</taxon>
        <taxon>Mycoplasmopsis</taxon>
    </lineage>
</organism>
<keyword evidence="3" id="KW-1185">Reference proteome</keyword>